<dbReference type="InterPro" id="IPR051678">
    <property type="entry name" value="AGP_Transferase"/>
</dbReference>
<proteinExistence type="predicted"/>
<dbReference type="InterPro" id="IPR011009">
    <property type="entry name" value="Kinase-like_dom_sf"/>
</dbReference>
<keyword evidence="1" id="KW-0175">Coiled coil</keyword>
<sequence>MHFTIRHTAVTIQSTVFDLTPGIKSWFRARRLFSHDNLLPGNTSSSSAREMDPERATPCASPSYKIYLSDEAIKSIICRSLPDVKEDQITIEQLGSGKSFNNRIYYADLSQPTSICRPTWNGDGVDISRNPKREQISSLVLKVAGFPFGGAKIQNELACLLLLEKYCSSIPTPELVAWSEDGRRIKTPIDTRGSRERSLSVPTQLKTLSIDDDSTSAREETADQGWLLMTRAPGRTITHADLSGAQGASIMHQIAEHVATWRHALPATRTVGNMRLIGRNSIPPASATLYDKAILPGLDVYIDGIITKPTSPSPLKTYLEYITHILRANLRTLKNCKLLQRNEERVNAIVRQFIKDTLSKLSLLHGKSKAANMVFTHYDISPRNVLVSPVGHVHGGAANSNSNVAVAVSAVIDFEFAGFYPAAEEFTHTVENSHSEWTVPLFGEFLSELDRREALPACLAEHISSESEPMDGVEVEFGQDEHIPFGGPDFHQAVLLHRVAANIAPWWIKEESELSEDELKSELDGAKLRIEKAVKMLGKMVEKK</sequence>
<evidence type="ECO:0000256" key="1">
    <source>
        <dbReference type="SAM" id="Coils"/>
    </source>
</evidence>
<evidence type="ECO:0000313" key="4">
    <source>
        <dbReference type="Proteomes" id="UP001345827"/>
    </source>
</evidence>
<evidence type="ECO:0000259" key="2">
    <source>
        <dbReference type="Pfam" id="PF01636"/>
    </source>
</evidence>
<feature type="domain" description="Aminoglycoside phosphotransferase" evidence="2">
    <location>
        <begin position="219"/>
        <end position="453"/>
    </location>
</feature>
<dbReference type="SUPFAM" id="SSF56112">
    <property type="entry name" value="Protein kinase-like (PK-like)"/>
    <property type="match status" value="1"/>
</dbReference>
<dbReference type="AlphaFoldDB" id="A0AAV9Q2J0"/>
<dbReference type="InterPro" id="IPR002575">
    <property type="entry name" value="Aminoglycoside_PTrfase"/>
</dbReference>
<dbReference type="PANTHER" id="PTHR21310:SF54">
    <property type="entry name" value="AMINOGLYCOSIDE PHOSPHOTRANSFERASE DOMAIN-CONTAINING PROTEIN"/>
    <property type="match status" value="1"/>
</dbReference>
<name>A0AAV9Q2J0_9PEZI</name>
<evidence type="ECO:0000313" key="3">
    <source>
        <dbReference type="EMBL" id="KAK5533882.1"/>
    </source>
</evidence>
<dbReference type="Pfam" id="PF01636">
    <property type="entry name" value="APH"/>
    <property type="match status" value="1"/>
</dbReference>
<dbReference type="Proteomes" id="UP001345827">
    <property type="component" value="Unassembled WGS sequence"/>
</dbReference>
<organism evidence="3 4">
    <name type="scientific">Vermiconidia calcicola</name>
    <dbReference type="NCBI Taxonomy" id="1690605"/>
    <lineage>
        <taxon>Eukaryota</taxon>
        <taxon>Fungi</taxon>
        <taxon>Dikarya</taxon>
        <taxon>Ascomycota</taxon>
        <taxon>Pezizomycotina</taxon>
        <taxon>Dothideomycetes</taxon>
        <taxon>Dothideomycetidae</taxon>
        <taxon>Mycosphaerellales</taxon>
        <taxon>Extremaceae</taxon>
        <taxon>Vermiconidia</taxon>
    </lineage>
</organism>
<dbReference type="Gene3D" id="3.90.1200.10">
    <property type="match status" value="1"/>
</dbReference>
<comment type="caution">
    <text evidence="3">The sequence shown here is derived from an EMBL/GenBank/DDBJ whole genome shotgun (WGS) entry which is preliminary data.</text>
</comment>
<feature type="coiled-coil region" evidence="1">
    <location>
        <begin position="509"/>
        <end position="536"/>
    </location>
</feature>
<dbReference type="EMBL" id="JAXLQG010000012">
    <property type="protein sequence ID" value="KAK5533882.1"/>
    <property type="molecule type" value="Genomic_DNA"/>
</dbReference>
<protein>
    <recommendedName>
        <fullName evidence="2">Aminoglycoside phosphotransferase domain-containing protein</fullName>
    </recommendedName>
</protein>
<accession>A0AAV9Q2J0</accession>
<dbReference type="PANTHER" id="PTHR21310">
    <property type="entry name" value="AMINOGLYCOSIDE PHOSPHOTRANSFERASE-RELATED-RELATED"/>
    <property type="match status" value="1"/>
</dbReference>
<reference evidence="3 4" key="1">
    <citation type="submission" date="2023-06" db="EMBL/GenBank/DDBJ databases">
        <title>Black Yeasts Isolated from many extreme environments.</title>
        <authorList>
            <person name="Coleine C."/>
            <person name="Stajich J.E."/>
            <person name="Selbmann L."/>
        </authorList>
    </citation>
    <scope>NUCLEOTIDE SEQUENCE [LARGE SCALE GENOMIC DNA]</scope>
    <source>
        <strain evidence="3 4">CCFEE 5887</strain>
    </source>
</reference>
<gene>
    <name evidence="3" type="ORF">LTR25_006862</name>
</gene>
<keyword evidence="4" id="KW-1185">Reference proteome</keyword>